<dbReference type="AlphaFoldDB" id="A0A1X9YYE1"/>
<dbReference type="Gene3D" id="3.40.50.10390">
    <property type="entry name" value="Gingipain r, domain 1"/>
    <property type="match status" value="1"/>
</dbReference>
<evidence type="ECO:0000313" key="4">
    <source>
        <dbReference type="EMBL" id="ARS37889.1"/>
    </source>
</evidence>
<dbReference type="InterPro" id="IPR001769">
    <property type="entry name" value="Gingipain"/>
</dbReference>
<dbReference type="GO" id="GO:0006508">
    <property type="term" value="P:proteolysis"/>
    <property type="evidence" value="ECO:0007669"/>
    <property type="project" value="InterPro"/>
</dbReference>
<evidence type="ECO:0000256" key="2">
    <source>
        <dbReference type="SAM" id="SignalP"/>
    </source>
</evidence>
<accession>A0A1X9YYE1</accession>
<dbReference type="Proteomes" id="UP000266292">
    <property type="component" value="Chromosome"/>
</dbReference>
<dbReference type="SUPFAM" id="SSF52129">
    <property type="entry name" value="Caspase-like"/>
    <property type="match status" value="1"/>
</dbReference>
<feature type="signal peptide" evidence="2">
    <location>
        <begin position="1"/>
        <end position="24"/>
    </location>
</feature>
<keyword evidence="1 2" id="KW-0732">Signal</keyword>
<feature type="chain" id="PRO_5013231225" description="Gingipain domain-containing protein" evidence="2">
    <location>
        <begin position="25"/>
        <end position="1188"/>
    </location>
</feature>
<dbReference type="GO" id="GO:0008234">
    <property type="term" value="F:cysteine-type peptidase activity"/>
    <property type="evidence" value="ECO:0007669"/>
    <property type="project" value="InterPro"/>
</dbReference>
<dbReference type="STRING" id="709015.GCA_000472485_02965"/>
<name>A0A1X9YYE1_9BACT</name>
<gene>
    <name evidence="4" type="ORF">CA264_14630</name>
</gene>
<dbReference type="NCBIfam" id="NF033707">
    <property type="entry name" value="T9SS_sortase"/>
    <property type="match status" value="1"/>
</dbReference>
<feature type="domain" description="Gingipain" evidence="3">
    <location>
        <begin position="450"/>
        <end position="827"/>
    </location>
</feature>
<dbReference type="KEGG" id="pact:CA264_14630"/>
<evidence type="ECO:0000259" key="3">
    <source>
        <dbReference type="Pfam" id="PF01364"/>
    </source>
</evidence>
<dbReference type="Pfam" id="PF01364">
    <property type="entry name" value="Peptidase_C25"/>
    <property type="match status" value="1"/>
</dbReference>
<dbReference type="Gene3D" id="2.60.40.4070">
    <property type="match status" value="1"/>
</dbReference>
<evidence type="ECO:0000313" key="5">
    <source>
        <dbReference type="Proteomes" id="UP000266292"/>
    </source>
</evidence>
<dbReference type="EMBL" id="CP021235">
    <property type="protein sequence ID" value="ARS37889.1"/>
    <property type="molecule type" value="Genomic_DNA"/>
</dbReference>
<dbReference type="InterPro" id="IPR029030">
    <property type="entry name" value="Caspase-like_dom_sf"/>
</dbReference>
<dbReference type="Gene3D" id="3.40.50.1460">
    <property type="match status" value="1"/>
</dbReference>
<keyword evidence="5" id="KW-1185">Reference proteome</keyword>
<reference evidence="5" key="1">
    <citation type="submission" date="2017-05" db="EMBL/GenBank/DDBJ databases">
        <authorList>
            <person name="Ray J."/>
            <person name="Price M."/>
            <person name="Deutschbauer A."/>
        </authorList>
    </citation>
    <scope>NUCLEOTIDE SEQUENCE [LARGE SCALE GENOMIC DNA]</scope>
    <source>
        <strain evidence="5">DSM 19842</strain>
    </source>
</reference>
<protein>
    <recommendedName>
        <fullName evidence="3">Gingipain domain-containing protein</fullName>
    </recommendedName>
</protein>
<proteinExistence type="predicted"/>
<dbReference type="InterPro" id="IPR029031">
    <property type="entry name" value="Gingipain_N_sf"/>
</dbReference>
<evidence type="ECO:0000256" key="1">
    <source>
        <dbReference type="ARBA" id="ARBA00022729"/>
    </source>
</evidence>
<organism evidence="4 5">
    <name type="scientific">Pontibacter actiniarum</name>
    <dbReference type="NCBI Taxonomy" id="323450"/>
    <lineage>
        <taxon>Bacteria</taxon>
        <taxon>Pseudomonadati</taxon>
        <taxon>Bacteroidota</taxon>
        <taxon>Cytophagia</taxon>
        <taxon>Cytophagales</taxon>
        <taxon>Hymenobacteraceae</taxon>
        <taxon>Pontibacter</taxon>
    </lineage>
</organism>
<dbReference type="CDD" id="cd02258">
    <property type="entry name" value="Peptidase_C25_N"/>
    <property type="match status" value="1"/>
</dbReference>
<dbReference type="OrthoDB" id="9809780at2"/>
<sequence>MWPRRLVNACALFLLSLASSAATAQATAPTPATPARQSQAAAIASHSPAVVAGTTPAYATQNTTARTTGFSATSVLSSGDWYKLAVTESGIYKIDKGVLQALGVSPSAIDPKKIQLFGNGGGMLPQPNSAPRPDDLQENAVTVVGEADGRFDDGDYVLFYAQGPHTWRYDAAEEQFRHAFNLYSDTAFYFLRINHSPGARVATREQASGATQTISSYNEHTFYEKDLKNMVFSGREWYGEEFNSFQPSREFSLPGSDAVPASTVKLTAALMANSSSDCAFSVALNGQALGSQPISGRGNYSYHAEGVNSTSTYSISQQKLGSDSNYRVTLSFTGGSSTSMGYLNYLELNYERQLKLYGAQTAFRSIRSINQPISTFSVAEVPAGATVWDVTTLGQPVAQRHSNGSFSTATDVLREFVVFQASNISRTPVAVGKVANQNLHSLNAGGAVDFVIVTYPGFLQEANRLAAHRAQHSNMQVEVVTTTQIYNEFSSGAQDVTAIRDFMRMLYGRSSKSGGDVMYLLLFGDASYDYKDRIRQNTNFVPIYESRQSLHPIASYSSEDYYGFLDEDEGEWAETTAGDHLMDIGIGRLPAKTAAEAATLVNKIIAYDSPSHFGSWRSNITLVSDDGDYNEHQNDAEFLADYLVEHHPKYNPNKVYTDLYQQQAVANGQRVPDAAAAIDKAVEQGSLIINYTGHGNEVSWASEQILGLQQIANWKNRNNLAFLLTATCEFGRYDDPGRPSGAEMALLHAEGGAIGLITTTRPVYSNSNRVLNRNFFRSAFTPINGRMPRLGDLVMLTKNNSITENAGGSTGVNNRNFSLLCDPSLQLAYPSLEASITSIQSQLAPTDTLSALGKVTLKGQLQDNAGNIASDFSGMLQLRVYEKPTKRQTLGDENGLKTAVQVRENILYDGKATVRKGLFEISFVVPKDISYSFGQGKISLYASNDTQDALGANQDIVIGGTAKDVATDNTPPTVQLYMDDASFVSGGLTGQSTMLLAKLFDDNGINTAGIGIGHEITAVLDEDPNTLVILNDYYTSVPDSYQKGELQYTLKNLEPGPHTIRFKAWDTHNNSAEAYIEFYVSNDAHLALEHVLNHPNPFSTETTFQFDHNRAGEDLDVQVQIFTLSGQLVKTLQTTFYGSSTRVGELTWDGRSESNDVLARGVYVYRVSVRSQQDGSKASKVEKLVILN</sequence>